<evidence type="ECO:0000256" key="2">
    <source>
        <dbReference type="ARBA" id="ARBA00022823"/>
    </source>
</evidence>
<comment type="similarity">
    <text evidence="1 3">Belongs to the GcvH family.</text>
</comment>
<evidence type="ECO:0000256" key="1">
    <source>
        <dbReference type="ARBA" id="ARBA00009249"/>
    </source>
</evidence>
<dbReference type="EMBL" id="MQWA01000001">
    <property type="protein sequence ID" value="PQJ30065.1"/>
    <property type="molecule type" value="Genomic_DNA"/>
</dbReference>
<dbReference type="PROSITE" id="PS50968">
    <property type="entry name" value="BIOTINYL_LIPOYL"/>
    <property type="match status" value="1"/>
</dbReference>
<dbReference type="SUPFAM" id="SSF51230">
    <property type="entry name" value="Single hybrid motif"/>
    <property type="match status" value="1"/>
</dbReference>
<dbReference type="InterPro" id="IPR002930">
    <property type="entry name" value="GCV_H"/>
</dbReference>
<dbReference type="InterPro" id="IPR000089">
    <property type="entry name" value="Biotin_lipoyl"/>
</dbReference>
<evidence type="ECO:0000313" key="6">
    <source>
        <dbReference type="EMBL" id="PQJ30065.1"/>
    </source>
</evidence>
<dbReference type="GO" id="GO:0019464">
    <property type="term" value="P:glycine decarboxylation via glycine cleavage system"/>
    <property type="evidence" value="ECO:0007669"/>
    <property type="project" value="UniProtKB-UniRule"/>
</dbReference>
<dbReference type="Pfam" id="PF01597">
    <property type="entry name" value="GCV_H"/>
    <property type="match status" value="1"/>
</dbReference>
<comment type="subunit">
    <text evidence="3">The glycine cleavage system is composed of four proteins: P, T, L and H.</text>
</comment>
<dbReference type="NCBIfam" id="NF002270">
    <property type="entry name" value="PRK01202.1"/>
    <property type="match status" value="1"/>
</dbReference>
<protein>
    <recommendedName>
        <fullName evidence="3">Glycine cleavage system H protein</fullName>
    </recommendedName>
</protein>
<organism evidence="6 7">
    <name type="scientific">Rubritalea profundi</name>
    <dbReference type="NCBI Taxonomy" id="1658618"/>
    <lineage>
        <taxon>Bacteria</taxon>
        <taxon>Pseudomonadati</taxon>
        <taxon>Verrucomicrobiota</taxon>
        <taxon>Verrucomicrobiia</taxon>
        <taxon>Verrucomicrobiales</taxon>
        <taxon>Rubritaleaceae</taxon>
        <taxon>Rubritalea</taxon>
    </lineage>
</organism>
<gene>
    <name evidence="3" type="primary">gcvH</name>
    <name evidence="6" type="ORF">BSZ32_17335</name>
</gene>
<dbReference type="NCBIfam" id="TIGR00527">
    <property type="entry name" value="gcvH"/>
    <property type="match status" value="1"/>
</dbReference>
<proteinExistence type="inferred from homology"/>
<dbReference type="RefSeq" id="WP_129589820.1">
    <property type="nucleotide sequence ID" value="NZ_MQWA01000001.1"/>
</dbReference>
<dbReference type="HAMAP" id="MF_00272">
    <property type="entry name" value="GcvH"/>
    <property type="match status" value="1"/>
</dbReference>
<feature type="modified residue" description="N6-lipoyllysine" evidence="3 4">
    <location>
        <position position="63"/>
    </location>
</feature>
<accession>A0A2S7U4Y0</accession>
<comment type="function">
    <text evidence="3">The glycine cleavage system catalyzes the degradation of glycine. The H protein shuttles the methylamine group of glycine from the P protein to the T protein.</text>
</comment>
<dbReference type="AlphaFoldDB" id="A0A2S7U4Y0"/>
<dbReference type="PANTHER" id="PTHR11715:SF3">
    <property type="entry name" value="GLYCINE CLEAVAGE SYSTEM H PROTEIN-RELATED"/>
    <property type="match status" value="1"/>
</dbReference>
<evidence type="ECO:0000256" key="3">
    <source>
        <dbReference type="HAMAP-Rule" id="MF_00272"/>
    </source>
</evidence>
<reference evidence="6 7" key="1">
    <citation type="submission" date="2016-12" db="EMBL/GenBank/DDBJ databases">
        <title>Study of bacterial adaptation to deep sea.</title>
        <authorList>
            <person name="Song J."/>
            <person name="Yoshizawa S."/>
            <person name="Kogure K."/>
        </authorList>
    </citation>
    <scope>NUCLEOTIDE SEQUENCE [LARGE SCALE GENOMIC DNA]</scope>
    <source>
        <strain evidence="6 7">SAORIC-165</strain>
    </source>
</reference>
<dbReference type="OrthoDB" id="9796712at2"/>
<dbReference type="InterPro" id="IPR033753">
    <property type="entry name" value="GCV_H/Fam206"/>
</dbReference>
<evidence type="ECO:0000259" key="5">
    <source>
        <dbReference type="PROSITE" id="PS50968"/>
    </source>
</evidence>
<feature type="domain" description="Lipoyl-binding" evidence="5">
    <location>
        <begin position="22"/>
        <end position="104"/>
    </location>
</feature>
<sequence>MSVPENFRYTSDHEWVLLEGEVATVGITHHAQDELTDIVFVELPEVGRECETEEAIAVVESVKAASDIFAPVAGEIVEANGELESDPALVNTDPHAKGWIFKIKVSDPAEVAALMDAAAYSEFIGA</sequence>
<dbReference type="InterPro" id="IPR011053">
    <property type="entry name" value="Single_hybrid_motif"/>
</dbReference>
<dbReference type="Gene3D" id="2.40.50.100">
    <property type="match status" value="1"/>
</dbReference>
<dbReference type="InterPro" id="IPR017453">
    <property type="entry name" value="GCV_H_sub"/>
</dbReference>
<dbReference type="CDD" id="cd06848">
    <property type="entry name" value="GCS_H"/>
    <property type="match status" value="1"/>
</dbReference>
<dbReference type="Proteomes" id="UP000239907">
    <property type="component" value="Unassembled WGS sequence"/>
</dbReference>
<dbReference type="PANTHER" id="PTHR11715">
    <property type="entry name" value="GLYCINE CLEAVAGE SYSTEM H PROTEIN"/>
    <property type="match status" value="1"/>
</dbReference>
<keyword evidence="7" id="KW-1185">Reference proteome</keyword>
<keyword evidence="2 3" id="KW-0450">Lipoyl</keyword>
<dbReference type="GO" id="GO:0009249">
    <property type="term" value="P:protein lipoylation"/>
    <property type="evidence" value="ECO:0007669"/>
    <property type="project" value="TreeGrafter"/>
</dbReference>
<evidence type="ECO:0000256" key="4">
    <source>
        <dbReference type="PIRSR" id="PIRSR617453-50"/>
    </source>
</evidence>
<comment type="cofactor">
    <cofactor evidence="3">
        <name>(R)-lipoate</name>
        <dbReference type="ChEBI" id="CHEBI:83088"/>
    </cofactor>
    <text evidence="3">Binds 1 lipoyl cofactor covalently.</text>
</comment>
<name>A0A2S7U4Y0_9BACT</name>
<dbReference type="GO" id="GO:0005960">
    <property type="term" value="C:glycine cleavage complex"/>
    <property type="evidence" value="ECO:0007669"/>
    <property type="project" value="InterPro"/>
</dbReference>
<comment type="caution">
    <text evidence="6">The sequence shown here is derived from an EMBL/GenBank/DDBJ whole genome shotgun (WGS) entry which is preliminary data.</text>
</comment>
<dbReference type="GO" id="GO:0005829">
    <property type="term" value="C:cytosol"/>
    <property type="evidence" value="ECO:0007669"/>
    <property type="project" value="TreeGrafter"/>
</dbReference>
<evidence type="ECO:0000313" key="7">
    <source>
        <dbReference type="Proteomes" id="UP000239907"/>
    </source>
</evidence>